<organism evidence="1 2">
    <name type="scientific">Rhizopogon vesiculosus</name>
    <dbReference type="NCBI Taxonomy" id="180088"/>
    <lineage>
        <taxon>Eukaryota</taxon>
        <taxon>Fungi</taxon>
        <taxon>Dikarya</taxon>
        <taxon>Basidiomycota</taxon>
        <taxon>Agaricomycotina</taxon>
        <taxon>Agaricomycetes</taxon>
        <taxon>Agaricomycetidae</taxon>
        <taxon>Boletales</taxon>
        <taxon>Suillineae</taxon>
        <taxon>Rhizopogonaceae</taxon>
        <taxon>Rhizopogon</taxon>
    </lineage>
</organism>
<evidence type="ECO:0000313" key="2">
    <source>
        <dbReference type="Proteomes" id="UP000183567"/>
    </source>
</evidence>
<dbReference type="STRING" id="180088.A0A1J8Q278"/>
<comment type="caution">
    <text evidence="1">The sequence shown here is derived from an EMBL/GenBank/DDBJ whole genome shotgun (WGS) entry which is preliminary data.</text>
</comment>
<sequence length="155" mass="17308">MDTSTIHLPMHLHNIFSRVLSRERSWCGPPKNGERQPWVSDLYELSYVVAPLAVAQRAPVLTKRYFLSTLEHIIYYLSYDLCSNLHVAPVSIYKTLVFIPHPVGQSFNAFAAFPLTFSPPQSVKDALLHAMGIAAIELVTLGVNVLVMSSITNNL</sequence>
<keyword evidence="2" id="KW-1185">Reference proteome</keyword>
<name>A0A1J8Q278_9AGAM</name>
<dbReference type="OrthoDB" id="2693144at2759"/>
<accession>A0A1J8Q278</accession>
<dbReference type="Proteomes" id="UP000183567">
    <property type="component" value="Unassembled WGS sequence"/>
</dbReference>
<evidence type="ECO:0000313" key="1">
    <source>
        <dbReference type="EMBL" id="OJA15173.1"/>
    </source>
</evidence>
<reference evidence="1 2" key="1">
    <citation type="submission" date="2016-03" db="EMBL/GenBank/DDBJ databases">
        <title>Comparative genomics of the ectomycorrhizal sister species Rhizopogon vinicolor and Rhizopogon vesiculosus (Basidiomycota: Boletales) reveals a divergence of the mating type B locus.</title>
        <authorList>
            <person name="Mujic A.B."/>
            <person name="Kuo A."/>
            <person name="Tritt A."/>
            <person name="Lipzen A."/>
            <person name="Chen C."/>
            <person name="Johnson J."/>
            <person name="Sharma A."/>
            <person name="Barry K."/>
            <person name="Grigoriev I.V."/>
            <person name="Spatafora J.W."/>
        </authorList>
    </citation>
    <scope>NUCLEOTIDE SEQUENCE [LARGE SCALE GENOMIC DNA]</scope>
    <source>
        <strain evidence="1 2">AM-OR11-056</strain>
    </source>
</reference>
<protein>
    <submittedName>
        <fullName evidence="1">Uncharacterized protein</fullName>
    </submittedName>
</protein>
<dbReference type="EMBL" id="LVVM01003293">
    <property type="protein sequence ID" value="OJA15173.1"/>
    <property type="molecule type" value="Genomic_DNA"/>
</dbReference>
<gene>
    <name evidence="1" type="ORF">AZE42_05412</name>
</gene>
<proteinExistence type="predicted"/>
<dbReference type="AlphaFoldDB" id="A0A1J8Q278"/>